<proteinExistence type="predicted"/>
<sequence>MFERNNTNTNTTHHVDIPRFLTIQDTAREASLSMLHEPLHDWIILGYEGTRETLYLIDQGRQGLGVVEMRTSITPNDINFGLLKVEGRILLWTYMPEHAVSGVRRARALVHGRALLAVFRHDATFTASRVAEFTPQIVRYKLKLDRSPSNSSSPPTPAYHSPKASPEISPRPPSGTRLASDDGDPRSVAEPRSSNGSSRKEQCTDIYKAMIGLDLDESEPARYPVVDRSPPSTAQHLNQPPSRSPMPRSEVDATSRSQMPHASYDQKARAQQPSRRSPPRNGPPRPAKSQARFDPTQCYPSPPASADRHGPSQQPVSSRSSIETATEQSTATHRGRGRHEVEAASPSRYASTEGNASVYGGQAEDMYSIRHPLPPPPPSTSAHSVDSSTLVEGEGRESSEEARWREERERYERELAIKSLREKREEEAKLRAREVVEKEHKARMEYEQRQKEREAYAERARLEREERIRLAEMERRKREEEVQREEQRRIEEDQRKRMQDAALRAQKEQDRLLMSQHTLFKKLQDDEEALLRAQEKKKAQAELKLRFARAKATSGLGGGAILNGEVSVQGGNSIVWRRRWFELRAGELVLFKSAVERSRVAAIAYKHVVKVTDSPEEAGVANSFMLTLEDGNDWTFFTDEAAAKDVLLSALEVVSEM</sequence>
<dbReference type="SUPFAM" id="SSF50729">
    <property type="entry name" value="PH domain-like"/>
    <property type="match status" value="1"/>
</dbReference>
<evidence type="ECO:0000313" key="3">
    <source>
        <dbReference type="EMBL" id="SCV68361.1"/>
    </source>
</evidence>
<dbReference type="Gene3D" id="2.30.29.30">
    <property type="entry name" value="Pleckstrin-homology domain (PH domain)/Phosphotyrosine-binding domain (PTB)"/>
    <property type="match status" value="1"/>
</dbReference>
<dbReference type="Gene3D" id="3.40.20.10">
    <property type="entry name" value="Severin"/>
    <property type="match status" value="1"/>
</dbReference>
<dbReference type="InterPro" id="IPR029006">
    <property type="entry name" value="ADF-H/Gelsolin-like_dom_sf"/>
</dbReference>
<dbReference type="OrthoDB" id="2537368at2759"/>
<feature type="compositionally biased region" description="Polar residues" evidence="2">
    <location>
        <begin position="311"/>
        <end position="332"/>
    </location>
</feature>
<feature type="compositionally biased region" description="Polar residues" evidence="2">
    <location>
        <begin position="230"/>
        <end position="241"/>
    </location>
</feature>
<dbReference type="STRING" id="269621.A0A238F8D2"/>
<feature type="compositionally biased region" description="Basic and acidic residues" evidence="2">
    <location>
        <begin position="393"/>
        <end position="408"/>
    </location>
</feature>
<organism evidence="3 4">
    <name type="scientific">Microbotryum intermedium</name>
    <dbReference type="NCBI Taxonomy" id="269621"/>
    <lineage>
        <taxon>Eukaryota</taxon>
        <taxon>Fungi</taxon>
        <taxon>Dikarya</taxon>
        <taxon>Basidiomycota</taxon>
        <taxon>Pucciniomycotina</taxon>
        <taxon>Microbotryomycetes</taxon>
        <taxon>Microbotryales</taxon>
        <taxon>Microbotryaceae</taxon>
        <taxon>Microbotryum</taxon>
    </lineage>
</organism>
<reference evidence="4" key="1">
    <citation type="submission" date="2016-09" db="EMBL/GenBank/DDBJ databases">
        <authorList>
            <person name="Jeantristanb JTB J.-T."/>
            <person name="Ricardo R."/>
        </authorList>
    </citation>
    <scope>NUCLEOTIDE SEQUENCE [LARGE SCALE GENOMIC DNA]</scope>
</reference>
<dbReference type="SUPFAM" id="SSF55753">
    <property type="entry name" value="Actin depolymerizing proteins"/>
    <property type="match status" value="1"/>
</dbReference>
<protein>
    <submittedName>
        <fullName evidence="3">BQ2448_482 protein</fullName>
    </submittedName>
</protein>
<gene>
    <name evidence="3" type="ORF">BQ2448_482</name>
</gene>
<dbReference type="EMBL" id="FMSP01000003">
    <property type="protein sequence ID" value="SCV68361.1"/>
    <property type="molecule type" value="Genomic_DNA"/>
</dbReference>
<feature type="compositionally biased region" description="Basic and acidic residues" evidence="2">
    <location>
        <begin position="179"/>
        <end position="189"/>
    </location>
</feature>
<dbReference type="InterPro" id="IPR011993">
    <property type="entry name" value="PH-like_dom_sf"/>
</dbReference>
<feature type="compositionally biased region" description="Polar residues" evidence="2">
    <location>
        <begin position="380"/>
        <end position="390"/>
    </location>
</feature>
<name>A0A238F8D2_9BASI</name>
<dbReference type="Proteomes" id="UP000198372">
    <property type="component" value="Unassembled WGS sequence"/>
</dbReference>
<evidence type="ECO:0000313" key="4">
    <source>
        <dbReference type="Proteomes" id="UP000198372"/>
    </source>
</evidence>
<evidence type="ECO:0000256" key="1">
    <source>
        <dbReference type="SAM" id="Coils"/>
    </source>
</evidence>
<accession>A0A238F8D2</accession>
<evidence type="ECO:0000256" key="2">
    <source>
        <dbReference type="SAM" id="MobiDB-lite"/>
    </source>
</evidence>
<dbReference type="AlphaFoldDB" id="A0A238F8D2"/>
<feature type="region of interest" description="Disordered" evidence="2">
    <location>
        <begin position="144"/>
        <end position="202"/>
    </location>
</feature>
<keyword evidence="1" id="KW-0175">Coiled coil</keyword>
<keyword evidence="4" id="KW-1185">Reference proteome</keyword>
<feature type="coiled-coil region" evidence="1">
    <location>
        <begin position="463"/>
        <end position="551"/>
    </location>
</feature>
<feature type="region of interest" description="Disordered" evidence="2">
    <location>
        <begin position="222"/>
        <end position="408"/>
    </location>
</feature>